<dbReference type="SUPFAM" id="SSF53850">
    <property type="entry name" value="Periplasmic binding protein-like II"/>
    <property type="match status" value="1"/>
</dbReference>
<dbReference type="PROSITE" id="PS51171">
    <property type="entry name" value="PREPHENATE_DEHYDR_3"/>
    <property type="match status" value="1"/>
</dbReference>
<comment type="caution">
    <text evidence="11">The sequence shown here is derived from an EMBL/GenBank/DDBJ whole genome shotgun (WGS) entry which is preliminary data.</text>
</comment>
<feature type="domain" description="Prephenate dehydratase" evidence="9">
    <location>
        <begin position="3"/>
        <end position="181"/>
    </location>
</feature>
<dbReference type="GO" id="GO:0004664">
    <property type="term" value="F:prephenate dehydratase activity"/>
    <property type="evidence" value="ECO:0007669"/>
    <property type="project" value="UniProtKB-EC"/>
</dbReference>
<organism evidence="11 12">
    <name type="scientific">Grylomicrobium aquisgranensis</name>
    <dbReference type="NCBI Taxonomy" id="2926318"/>
    <lineage>
        <taxon>Bacteria</taxon>
        <taxon>Bacillati</taxon>
        <taxon>Bacillota</taxon>
        <taxon>Erysipelotrichia</taxon>
        <taxon>Erysipelotrichales</taxon>
        <taxon>Erysipelotrichaceae</taxon>
        <taxon>Grylomicrobium</taxon>
    </lineage>
</organism>
<dbReference type="InterPro" id="IPR018528">
    <property type="entry name" value="Preph_deHydtase_CS"/>
</dbReference>
<dbReference type="Proteomes" id="UP001286174">
    <property type="component" value="Unassembled WGS sequence"/>
</dbReference>
<keyword evidence="7 11" id="KW-0456">Lyase</keyword>
<proteinExistence type="predicted"/>
<evidence type="ECO:0000256" key="2">
    <source>
        <dbReference type="ARBA" id="ARBA00013147"/>
    </source>
</evidence>
<dbReference type="EMBL" id="JALBUR010000001">
    <property type="protein sequence ID" value="MDX8418490.1"/>
    <property type="molecule type" value="Genomic_DNA"/>
</dbReference>
<evidence type="ECO:0000256" key="7">
    <source>
        <dbReference type="ARBA" id="ARBA00023239"/>
    </source>
</evidence>
<comment type="pathway">
    <text evidence="1">Amino-acid biosynthesis; L-phenylalanine biosynthesis; phenylpyruvate from prephenate: step 1/1.</text>
</comment>
<dbReference type="PANTHER" id="PTHR21022">
    <property type="entry name" value="PREPHENATE DEHYDRATASE P PROTEIN"/>
    <property type="match status" value="1"/>
</dbReference>
<evidence type="ECO:0000256" key="5">
    <source>
        <dbReference type="ARBA" id="ARBA00023141"/>
    </source>
</evidence>
<name>A0AB35TZG7_9FIRM</name>
<evidence type="ECO:0000313" key="11">
    <source>
        <dbReference type="EMBL" id="MDX8418490.1"/>
    </source>
</evidence>
<dbReference type="PANTHER" id="PTHR21022:SF19">
    <property type="entry name" value="PREPHENATE DEHYDRATASE-RELATED"/>
    <property type="match status" value="1"/>
</dbReference>
<dbReference type="EC" id="4.2.1.51" evidence="2"/>
<dbReference type="Gene3D" id="3.30.70.260">
    <property type="match status" value="1"/>
</dbReference>
<sequence length="274" mass="30331">MKTVGMQGAHGTFSEMAVYQYFGKDGIAAKGYRNFVEIMQDLENHAIDDAVLPVENTTTGIIARTYDLFKYYHVHAVGEVLVPIVQDLITLPGASLSDIKEVYSHPEALSQCQGFFEAHPDIRSVPYQDTAKSVEYIKACKDISKAAIGSSAASAYYHLPALCHAIQDSKTNTTRFLVVTWKDDIPADANKTSLMLVINHEPGSLYRALASLADKQINMVKLESRPIPGKMFEYLFYVDIMGTPADPVVKEALAQMKKYCVELRSFGSYRAASL</sequence>
<dbReference type="NCBIfam" id="NF008865">
    <property type="entry name" value="PRK11898.1"/>
    <property type="match status" value="1"/>
</dbReference>
<dbReference type="GO" id="GO:0005737">
    <property type="term" value="C:cytoplasm"/>
    <property type="evidence" value="ECO:0007669"/>
    <property type="project" value="TreeGrafter"/>
</dbReference>
<dbReference type="InterPro" id="IPR002912">
    <property type="entry name" value="ACT_dom"/>
</dbReference>
<evidence type="ECO:0000256" key="4">
    <source>
        <dbReference type="ARBA" id="ARBA00022605"/>
    </source>
</evidence>
<evidence type="ECO:0000259" key="10">
    <source>
        <dbReference type="PROSITE" id="PS51671"/>
    </source>
</evidence>
<feature type="domain" description="ACT" evidence="10">
    <location>
        <begin position="193"/>
        <end position="270"/>
    </location>
</feature>
<evidence type="ECO:0000259" key="9">
    <source>
        <dbReference type="PROSITE" id="PS51171"/>
    </source>
</evidence>
<dbReference type="CDD" id="cd13631">
    <property type="entry name" value="PBP2_Ct-PDT_like"/>
    <property type="match status" value="1"/>
</dbReference>
<dbReference type="SUPFAM" id="SSF55021">
    <property type="entry name" value="ACT-like"/>
    <property type="match status" value="1"/>
</dbReference>
<evidence type="ECO:0000313" key="12">
    <source>
        <dbReference type="Proteomes" id="UP001286174"/>
    </source>
</evidence>
<evidence type="ECO:0000256" key="6">
    <source>
        <dbReference type="ARBA" id="ARBA00023222"/>
    </source>
</evidence>
<reference evidence="11 12" key="1">
    <citation type="submission" date="2022-03" db="EMBL/GenBank/DDBJ databases">
        <title>Novel taxa within the pig intestine.</title>
        <authorList>
            <person name="Wylensek D."/>
            <person name="Bishof K."/>
            <person name="Afrizal A."/>
            <person name="Clavel T."/>
        </authorList>
    </citation>
    <scope>NUCLEOTIDE SEQUENCE [LARGE SCALE GENOMIC DNA]</scope>
    <source>
        <strain evidence="11 12">CLA-KB-P133</strain>
    </source>
</reference>
<accession>A0AB35TZG7</accession>
<comment type="catalytic activity">
    <reaction evidence="8">
        <text>prephenate + H(+) = 3-phenylpyruvate + CO2 + H2O</text>
        <dbReference type="Rhea" id="RHEA:21648"/>
        <dbReference type="ChEBI" id="CHEBI:15377"/>
        <dbReference type="ChEBI" id="CHEBI:15378"/>
        <dbReference type="ChEBI" id="CHEBI:16526"/>
        <dbReference type="ChEBI" id="CHEBI:18005"/>
        <dbReference type="ChEBI" id="CHEBI:29934"/>
        <dbReference type="EC" id="4.2.1.51"/>
    </reaction>
</comment>
<keyword evidence="5" id="KW-0057">Aromatic amino acid biosynthesis</keyword>
<dbReference type="InterPro" id="IPR001086">
    <property type="entry name" value="Preph_deHydtase"/>
</dbReference>
<protein>
    <recommendedName>
        <fullName evidence="3">Prephenate dehydratase</fullName>
        <ecNumber evidence="2">4.2.1.51</ecNumber>
    </recommendedName>
</protein>
<dbReference type="AlphaFoldDB" id="A0AB35TZG7"/>
<keyword evidence="4" id="KW-0028">Amino-acid biosynthesis</keyword>
<dbReference type="InterPro" id="IPR045865">
    <property type="entry name" value="ACT-like_dom_sf"/>
</dbReference>
<dbReference type="Pfam" id="PF00800">
    <property type="entry name" value="PDT"/>
    <property type="match status" value="1"/>
</dbReference>
<dbReference type="PROSITE" id="PS00857">
    <property type="entry name" value="PREPHENATE_DEHYDR_1"/>
    <property type="match status" value="1"/>
</dbReference>
<dbReference type="Gene3D" id="3.40.190.10">
    <property type="entry name" value="Periplasmic binding protein-like II"/>
    <property type="match status" value="2"/>
</dbReference>
<dbReference type="GO" id="GO:0009094">
    <property type="term" value="P:L-phenylalanine biosynthetic process"/>
    <property type="evidence" value="ECO:0007669"/>
    <property type="project" value="UniProtKB-KW"/>
</dbReference>
<keyword evidence="12" id="KW-1185">Reference proteome</keyword>
<dbReference type="RefSeq" id="WP_108776058.1">
    <property type="nucleotide sequence ID" value="NZ_JALBUR010000001.1"/>
</dbReference>
<gene>
    <name evidence="11" type="primary">pheA</name>
    <name evidence="11" type="ORF">MOZ60_00095</name>
</gene>
<evidence type="ECO:0000256" key="1">
    <source>
        <dbReference type="ARBA" id="ARBA00004741"/>
    </source>
</evidence>
<evidence type="ECO:0000256" key="8">
    <source>
        <dbReference type="ARBA" id="ARBA00047848"/>
    </source>
</evidence>
<evidence type="ECO:0000256" key="3">
    <source>
        <dbReference type="ARBA" id="ARBA00021872"/>
    </source>
</evidence>
<keyword evidence="6" id="KW-0584">Phenylalanine biosynthesis</keyword>
<dbReference type="CDD" id="cd04905">
    <property type="entry name" value="ACT_CM-PDT"/>
    <property type="match status" value="1"/>
</dbReference>
<dbReference type="PROSITE" id="PS51671">
    <property type="entry name" value="ACT"/>
    <property type="match status" value="1"/>
</dbReference>